<dbReference type="Proteomes" id="UP000695000">
    <property type="component" value="Unplaced"/>
</dbReference>
<dbReference type="GeneID" id="108562279"/>
<dbReference type="InterPro" id="IPR038923">
    <property type="entry name" value="Centrobin"/>
</dbReference>
<proteinExistence type="predicted"/>
<keyword evidence="3" id="KW-1185">Reference proteome</keyword>
<evidence type="ECO:0000256" key="1">
    <source>
        <dbReference type="SAM" id="Coils"/>
    </source>
</evidence>
<sequence length="743" mass="87145">MSDTDTDDLLLLPPDLYVNEQFDEVYAPVPYYSVVDDLITKIHRLEDRVGTMECNELDSARRYNSTDDLLRQNSIINSAYSTPQKPRTKYGLPELSLSSPRKMPGDVRKSPKSKIRFENDQSLNLKEVDQMLRHIQAQKSENECRIREKEDEYYSRMNANRCNDSNRRTTSSAYSSQNDDEEFECKVLKSIDPKIEQNFKRLTVSKLPSDTLGSEGTSSDNTQITAKWNQNYMIPKEQQKLLSLKELWGENSENKYQMFQEKLEEEKIKRQHCEQIIHELQSRALELQERLAVAVQVDQAKDKAIIKFHEAWEHIAERMESLNREKDSLESDLKELQLKSLQDLEECGKKINHYEKEASKALHLAHGNQEKFGDILQQNKEFVDQVQQQEVTIQELQSKHEEECSKNKLLGEIITRKELELNEANKVLTGSRQEVAHSKKAIELCQIEFTNMKTQYTQLELLLNDKEMQIKDLENQKRNFASDNENLKMLKIKHENELSKLKESNEKCKFELRNFYQEQVEIVVRDKLKEFQSQLDKAENSLEDELKKRELSIAQTAALHIKELSEKHNLEVNLLKEKHQEEINLYRVKVDQCQQHIEQMNLKVKLQDERKANIAKQLHQVMEAQWREALKIINNSKTPTQDNTVDQLHLLQSRSHSNLDDVLSEKEDNIQELRCVNVNEYQDTPVSSKLFRSKKQIGNDLQNYVEMLLNKQSNGESSGEDKGNRYESDSKYQSRRHSKPPWK</sequence>
<evidence type="ECO:0000256" key="2">
    <source>
        <dbReference type="SAM" id="MobiDB-lite"/>
    </source>
</evidence>
<keyword evidence="1" id="KW-0175">Coiled coil</keyword>
<organism evidence="3 4">
    <name type="scientific">Nicrophorus vespilloides</name>
    <name type="common">Boreal carrion beetle</name>
    <dbReference type="NCBI Taxonomy" id="110193"/>
    <lineage>
        <taxon>Eukaryota</taxon>
        <taxon>Metazoa</taxon>
        <taxon>Ecdysozoa</taxon>
        <taxon>Arthropoda</taxon>
        <taxon>Hexapoda</taxon>
        <taxon>Insecta</taxon>
        <taxon>Pterygota</taxon>
        <taxon>Neoptera</taxon>
        <taxon>Endopterygota</taxon>
        <taxon>Coleoptera</taxon>
        <taxon>Polyphaga</taxon>
        <taxon>Staphyliniformia</taxon>
        <taxon>Silphidae</taxon>
        <taxon>Nicrophorinae</taxon>
        <taxon>Nicrophorus</taxon>
    </lineage>
</organism>
<feature type="coiled-coil region" evidence="1">
    <location>
        <begin position="456"/>
        <end position="548"/>
    </location>
</feature>
<feature type="compositionally biased region" description="Basic and acidic residues" evidence="2">
    <location>
        <begin position="719"/>
        <end position="732"/>
    </location>
</feature>
<feature type="compositionally biased region" description="Basic residues" evidence="2">
    <location>
        <begin position="733"/>
        <end position="743"/>
    </location>
</feature>
<dbReference type="PANTHER" id="PTHR34439">
    <property type="entry name" value="CENTROBIN"/>
    <property type="match status" value="1"/>
</dbReference>
<reference evidence="4" key="1">
    <citation type="submission" date="2025-08" db="UniProtKB">
        <authorList>
            <consortium name="RefSeq"/>
        </authorList>
    </citation>
    <scope>IDENTIFICATION</scope>
    <source>
        <tissue evidence="4">Whole Larva</tissue>
    </source>
</reference>
<name>A0ABM1MNB5_NICVS</name>
<protein>
    <submittedName>
        <fullName evidence="4">Uncharacterized protein PFB0145c isoform X1</fullName>
    </submittedName>
</protein>
<feature type="coiled-coil region" evidence="1">
    <location>
        <begin position="249"/>
        <end position="339"/>
    </location>
</feature>
<dbReference type="RefSeq" id="XP_017776065.1">
    <property type="nucleotide sequence ID" value="XM_017920576.1"/>
</dbReference>
<gene>
    <name evidence="4" type="primary">LOC108562279</name>
</gene>
<feature type="compositionally biased region" description="Basic and acidic residues" evidence="2">
    <location>
        <begin position="103"/>
        <end position="112"/>
    </location>
</feature>
<feature type="region of interest" description="Disordered" evidence="2">
    <location>
        <begin position="81"/>
        <end position="112"/>
    </location>
</feature>
<dbReference type="PANTHER" id="PTHR34439:SF1">
    <property type="entry name" value="CENTROBIN"/>
    <property type="match status" value="1"/>
</dbReference>
<feature type="region of interest" description="Disordered" evidence="2">
    <location>
        <begin position="710"/>
        <end position="743"/>
    </location>
</feature>
<accession>A0ABM1MNB5</accession>
<evidence type="ECO:0000313" key="4">
    <source>
        <dbReference type="RefSeq" id="XP_017776065.1"/>
    </source>
</evidence>
<evidence type="ECO:0000313" key="3">
    <source>
        <dbReference type="Proteomes" id="UP000695000"/>
    </source>
</evidence>